<dbReference type="EMBL" id="CAMXCT030000571">
    <property type="protein sequence ID" value="CAL4767941.1"/>
    <property type="molecule type" value="Genomic_DNA"/>
</dbReference>
<keyword evidence="4" id="KW-0949">S-adenosyl-L-methionine</keyword>
<accession>A0A9P1FKJ7</accession>
<dbReference type="InterPro" id="IPR029063">
    <property type="entry name" value="SAM-dependent_MTases_sf"/>
</dbReference>
<evidence type="ECO:0000259" key="9">
    <source>
        <dbReference type="PROSITE" id="PS51562"/>
    </source>
</evidence>
<dbReference type="SUPFAM" id="SSF53335">
    <property type="entry name" value="S-adenosyl-L-methionine-dependent methyltransferases"/>
    <property type="match status" value="1"/>
</dbReference>
<evidence type="ECO:0000313" key="10">
    <source>
        <dbReference type="EMBL" id="CAI3980629.1"/>
    </source>
</evidence>
<feature type="non-terminal residue" evidence="10">
    <location>
        <position position="1"/>
    </location>
</feature>
<sequence>MADSMPAPSTTPAKLQKRPAQAAFGPEDDLPHPRRLCFKRRLQLDIEERFREMIIAAIPQVKLDAPSGSSPLGMAIVLGRVVGDETAGPARDVILPTATEVILDQGHRFLPDLTPGLFRGLRMQFDRRLNEHKAQTAEERRWAQVSLQQRQMTSWSSKAVGTFYTPASRWHYQLRFRFDDFEGPPVEAERRETNLVFQKVPSSEDPMWTVSLVQEAGKAWLELRMNEVFLLSHRSRLCSAKTHCFNRLCRDFRRNAQAVQQLIDRMEGLEGDGVRLYYPGIFDPALDVQEYYDQRAKQPVDESTKKETARIRSFNNCVKTMMLESFMDGMKGELKILDLGCGRGQDIHKYSREHRQCCVQLVVGIDFASAAIEEAKRRYNILYQKAQNAGRPEFLATFQWNDLRRPETLQALREAYPDGFDVVVCQLALHYILSSEEAAKRFLQILVQLLRPGGRFIATVPSCEVLADFYEKASFMANSTCERTLEQKFFQVKFQGLPWQQLQAAGVTLELDEVFLKRWGLPYHFILEGAVSGEEFILPWEAFEEMAGSVGLRVLADASFPDLFDQLKDRSKFYHNTFSKDMKPLDTEEETLFKLYQGFVMERTRASAQRLQ</sequence>
<keyword evidence="6" id="KW-0506">mRNA capping</keyword>
<dbReference type="EC" id="2.1.1.56" evidence="1"/>
<comment type="caution">
    <text evidence="10">The sequence shown here is derived from an EMBL/GenBank/DDBJ whole genome shotgun (WGS) entry which is preliminary data.</text>
</comment>
<reference evidence="10" key="1">
    <citation type="submission" date="2022-10" db="EMBL/GenBank/DDBJ databases">
        <authorList>
            <person name="Chen Y."/>
            <person name="Dougan E. K."/>
            <person name="Chan C."/>
            <person name="Rhodes N."/>
            <person name="Thang M."/>
        </authorList>
    </citation>
    <scope>NUCLEOTIDE SEQUENCE</scope>
</reference>
<evidence type="ECO:0000256" key="5">
    <source>
        <dbReference type="ARBA" id="ARBA00022884"/>
    </source>
</evidence>
<dbReference type="InterPro" id="IPR039753">
    <property type="entry name" value="RG7MT1"/>
</dbReference>
<dbReference type="EMBL" id="CAMXCT020000571">
    <property type="protein sequence ID" value="CAL1134004.1"/>
    <property type="molecule type" value="Genomic_DNA"/>
</dbReference>
<evidence type="ECO:0000256" key="1">
    <source>
        <dbReference type="ARBA" id="ARBA00011926"/>
    </source>
</evidence>
<evidence type="ECO:0000256" key="3">
    <source>
        <dbReference type="ARBA" id="ARBA00022679"/>
    </source>
</evidence>
<evidence type="ECO:0000313" key="11">
    <source>
        <dbReference type="EMBL" id="CAL4767941.1"/>
    </source>
</evidence>
<evidence type="ECO:0000256" key="7">
    <source>
        <dbReference type="ARBA" id="ARBA00044712"/>
    </source>
</evidence>
<dbReference type="PANTHER" id="PTHR12189:SF2">
    <property type="entry name" value="MRNA CAP GUANINE-N7 METHYLTRANSFERASE"/>
    <property type="match status" value="1"/>
</dbReference>
<keyword evidence="3" id="KW-0808">Transferase</keyword>
<keyword evidence="12" id="KW-1185">Reference proteome</keyword>
<name>A0A9P1FKJ7_9DINO</name>
<reference evidence="11 12" key="2">
    <citation type="submission" date="2024-05" db="EMBL/GenBank/DDBJ databases">
        <authorList>
            <person name="Chen Y."/>
            <person name="Shah S."/>
            <person name="Dougan E. K."/>
            <person name="Thang M."/>
            <person name="Chan C."/>
        </authorList>
    </citation>
    <scope>NUCLEOTIDE SEQUENCE [LARGE SCALE GENOMIC DNA]</scope>
</reference>
<dbReference type="Pfam" id="PF03291">
    <property type="entry name" value="mRNA_G-N7_MeTrfase"/>
    <property type="match status" value="1"/>
</dbReference>
<dbReference type="PANTHER" id="PTHR12189">
    <property type="entry name" value="MRNA GUANINE-7- METHYLTRANSFERASE"/>
    <property type="match status" value="1"/>
</dbReference>
<gene>
    <name evidence="10" type="ORF">C1SCF055_LOCUS8492</name>
</gene>
<keyword evidence="6" id="KW-0507">mRNA processing</keyword>
<keyword evidence="5" id="KW-0694">RNA-binding</keyword>
<dbReference type="AlphaFoldDB" id="A0A9P1FKJ7"/>
<dbReference type="OrthoDB" id="10248867at2759"/>
<dbReference type="Gene3D" id="3.40.50.150">
    <property type="entry name" value="Vaccinia Virus protein VP39"/>
    <property type="match status" value="1"/>
</dbReference>
<dbReference type="CDD" id="cd02440">
    <property type="entry name" value="AdoMet_MTases"/>
    <property type="match status" value="1"/>
</dbReference>
<evidence type="ECO:0000256" key="2">
    <source>
        <dbReference type="ARBA" id="ARBA00022603"/>
    </source>
</evidence>
<dbReference type="GO" id="GO:0005634">
    <property type="term" value="C:nucleus"/>
    <property type="evidence" value="ECO:0007669"/>
    <property type="project" value="TreeGrafter"/>
</dbReference>
<dbReference type="GO" id="GO:0004482">
    <property type="term" value="F:mRNA 5'-cap (guanine-N7-)-methyltransferase activity"/>
    <property type="evidence" value="ECO:0007669"/>
    <property type="project" value="UniProtKB-EC"/>
</dbReference>
<organism evidence="10">
    <name type="scientific">Cladocopium goreaui</name>
    <dbReference type="NCBI Taxonomy" id="2562237"/>
    <lineage>
        <taxon>Eukaryota</taxon>
        <taxon>Sar</taxon>
        <taxon>Alveolata</taxon>
        <taxon>Dinophyceae</taxon>
        <taxon>Suessiales</taxon>
        <taxon>Symbiodiniaceae</taxon>
        <taxon>Cladocopium</taxon>
    </lineage>
</organism>
<comment type="catalytic activity">
    <reaction evidence="7">
        <text>a 5'-end (5'-triphosphoguanosine)-ribonucleoside in mRNA + S-adenosyl-L-methionine = a 5'-end (N(7)-methyl 5'-triphosphoguanosine)-ribonucleoside in mRNA + S-adenosyl-L-homocysteine</text>
        <dbReference type="Rhea" id="RHEA:67008"/>
        <dbReference type="Rhea" id="RHEA-COMP:17166"/>
        <dbReference type="Rhea" id="RHEA-COMP:17167"/>
        <dbReference type="ChEBI" id="CHEBI:57856"/>
        <dbReference type="ChEBI" id="CHEBI:59789"/>
        <dbReference type="ChEBI" id="CHEBI:156461"/>
        <dbReference type="ChEBI" id="CHEBI:167617"/>
        <dbReference type="EC" id="2.1.1.56"/>
    </reaction>
</comment>
<keyword evidence="2 11" id="KW-0489">Methyltransferase</keyword>
<protein>
    <recommendedName>
        <fullName evidence="1">mRNA (guanine-N(7))-methyltransferase</fullName>
        <ecNumber evidence="1">2.1.1.56</ecNumber>
    </recommendedName>
</protein>
<dbReference type="Proteomes" id="UP001152797">
    <property type="component" value="Unassembled WGS sequence"/>
</dbReference>
<dbReference type="GO" id="GO:0003723">
    <property type="term" value="F:RNA binding"/>
    <property type="evidence" value="ECO:0007669"/>
    <property type="project" value="UniProtKB-KW"/>
</dbReference>
<evidence type="ECO:0000256" key="8">
    <source>
        <dbReference type="SAM" id="MobiDB-lite"/>
    </source>
</evidence>
<dbReference type="PROSITE" id="PS51562">
    <property type="entry name" value="RNA_CAP0_MT"/>
    <property type="match status" value="1"/>
</dbReference>
<dbReference type="EMBL" id="CAMXCT010000571">
    <property type="protein sequence ID" value="CAI3980629.1"/>
    <property type="molecule type" value="Genomic_DNA"/>
</dbReference>
<evidence type="ECO:0000313" key="12">
    <source>
        <dbReference type="Proteomes" id="UP001152797"/>
    </source>
</evidence>
<evidence type="ECO:0000256" key="4">
    <source>
        <dbReference type="ARBA" id="ARBA00022691"/>
    </source>
</evidence>
<feature type="domain" description="MRNA cap 0 methyltransferase" evidence="9">
    <location>
        <begin position="306"/>
        <end position="604"/>
    </location>
</feature>
<dbReference type="InterPro" id="IPR004971">
    <property type="entry name" value="mRNA_G-N7_MeTrfase_dom"/>
</dbReference>
<feature type="region of interest" description="Disordered" evidence="8">
    <location>
        <begin position="1"/>
        <end position="29"/>
    </location>
</feature>
<proteinExistence type="predicted"/>
<evidence type="ECO:0000256" key="6">
    <source>
        <dbReference type="ARBA" id="ARBA00023042"/>
    </source>
</evidence>